<keyword evidence="3" id="KW-1185">Reference proteome</keyword>
<evidence type="ECO:0000313" key="3">
    <source>
        <dbReference type="Proteomes" id="UP000770717"/>
    </source>
</evidence>
<proteinExistence type="predicted"/>
<keyword evidence="1" id="KW-0812">Transmembrane</keyword>
<evidence type="ECO:0000256" key="1">
    <source>
        <dbReference type="SAM" id="Phobius"/>
    </source>
</evidence>
<dbReference type="Proteomes" id="UP000770717">
    <property type="component" value="Unassembled WGS sequence"/>
</dbReference>
<keyword evidence="1" id="KW-0472">Membrane</keyword>
<gene>
    <name evidence="2" type="ORF">GDO78_017851</name>
</gene>
<comment type="caution">
    <text evidence="2">The sequence shown here is derived from an EMBL/GenBank/DDBJ whole genome shotgun (WGS) entry which is preliminary data.</text>
</comment>
<accession>A0A8J6ECN8</accession>
<name>A0A8J6ECN8_ELECQ</name>
<protein>
    <submittedName>
        <fullName evidence="2">Uncharacterized protein</fullName>
    </submittedName>
</protein>
<reference evidence="2" key="1">
    <citation type="thesis" date="2020" institute="ProQuest LLC" country="789 East Eisenhower Parkway, Ann Arbor, MI, USA">
        <title>Comparative Genomics and Chromosome Evolution.</title>
        <authorList>
            <person name="Mudd A.B."/>
        </authorList>
    </citation>
    <scope>NUCLEOTIDE SEQUENCE</scope>
    <source>
        <strain evidence="2">HN-11 Male</strain>
        <tissue evidence="2">Kidney and liver</tissue>
    </source>
</reference>
<evidence type="ECO:0000313" key="2">
    <source>
        <dbReference type="EMBL" id="KAG9465716.1"/>
    </source>
</evidence>
<keyword evidence="1" id="KW-1133">Transmembrane helix</keyword>
<feature type="transmembrane region" description="Helical" evidence="1">
    <location>
        <begin position="21"/>
        <end position="40"/>
    </location>
</feature>
<organism evidence="2 3">
    <name type="scientific">Eleutherodactylus coqui</name>
    <name type="common">Puerto Rican coqui</name>
    <dbReference type="NCBI Taxonomy" id="57060"/>
    <lineage>
        <taxon>Eukaryota</taxon>
        <taxon>Metazoa</taxon>
        <taxon>Chordata</taxon>
        <taxon>Craniata</taxon>
        <taxon>Vertebrata</taxon>
        <taxon>Euteleostomi</taxon>
        <taxon>Amphibia</taxon>
        <taxon>Batrachia</taxon>
        <taxon>Anura</taxon>
        <taxon>Neobatrachia</taxon>
        <taxon>Hyloidea</taxon>
        <taxon>Eleutherodactylidae</taxon>
        <taxon>Eleutherodactylinae</taxon>
        <taxon>Eleutherodactylus</taxon>
        <taxon>Eleutherodactylus</taxon>
    </lineage>
</organism>
<dbReference type="AlphaFoldDB" id="A0A8J6ECN8"/>
<dbReference type="EMBL" id="WNTK01002763">
    <property type="protein sequence ID" value="KAG9465716.1"/>
    <property type="molecule type" value="Genomic_DNA"/>
</dbReference>
<sequence>MIKKLNPLPTAGCRITAPPNVKIFLFLIYFFLLISVFPVFCPDRRFGEVSVIWHCYDQVTWARVIGPHRSTYLHHVESHT</sequence>